<dbReference type="Gene3D" id="3.40.50.10140">
    <property type="entry name" value="Toll/interleukin-1 receptor homology (TIR) domain"/>
    <property type="match status" value="1"/>
</dbReference>
<evidence type="ECO:0000256" key="2">
    <source>
        <dbReference type="ARBA" id="ARBA00022803"/>
    </source>
</evidence>
<proteinExistence type="predicted"/>
<accession>A0ABT5CHS4</accession>
<dbReference type="SUPFAM" id="SSF48452">
    <property type="entry name" value="TPR-like"/>
    <property type="match status" value="2"/>
</dbReference>
<evidence type="ECO:0000313" key="5">
    <source>
        <dbReference type="Proteomes" id="UP001217485"/>
    </source>
</evidence>
<dbReference type="Pfam" id="PF13432">
    <property type="entry name" value="TPR_16"/>
    <property type="match status" value="1"/>
</dbReference>
<dbReference type="InterPro" id="IPR011990">
    <property type="entry name" value="TPR-like_helical_dom_sf"/>
</dbReference>
<dbReference type="InterPro" id="IPR050498">
    <property type="entry name" value="Ycf3"/>
</dbReference>
<evidence type="ECO:0000256" key="1">
    <source>
        <dbReference type="ARBA" id="ARBA00022737"/>
    </source>
</evidence>
<keyword evidence="2" id="KW-0802">TPR repeat</keyword>
<keyword evidence="1" id="KW-0677">Repeat</keyword>
<dbReference type="InterPro" id="IPR019734">
    <property type="entry name" value="TPR_rpt"/>
</dbReference>
<organism evidence="4 5">
    <name type="scientific">Sorangium atrum</name>
    <dbReference type="NCBI Taxonomy" id="2995308"/>
    <lineage>
        <taxon>Bacteria</taxon>
        <taxon>Pseudomonadati</taxon>
        <taxon>Myxococcota</taxon>
        <taxon>Polyangia</taxon>
        <taxon>Polyangiales</taxon>
        <taxon>Polyangiaceae</taxon>
        <taxon>Sorangium</taxon>
    </lineage>
</organism>
<dbReference type="Pfam" id="PF13676">
    <property type="entry name" value="TIR_2"/>
    <property type="match status" value="1"/>
</dbReference>
<dbReference type="InterPro" id="IPR035897">
    <property type="entry name" value="Toll_tir_struct_dom_sf"/>
</dbReference>
<gene>
    <name evidence="4" type="ORF">POL72_50055</name>
</gene>
<comment type="caution">
    <text evidence="4">The sequence shown here is derived from an EMBL/GenBank/DDBJ whole genome shotgun (WGS) entry which is preliminary data.</text>
</comment>
<evidence type="ECO:0000313" key="4">
    <source>
        <dbReference type="EMBL" id="MDC0685947.1"/>
    </source>
</evidence>
<keyword evidence="5" id="KW-1185">Reference proteome</keyword>
<dbReference type="Proteomes" id="UP001217485">
    <property type="component" value="Unassembled WGS sequence"/>
</dbReference>
<feature type="domain" description="TIR" evidence="3">
    <location>
        <begin position="7"/>
        <end position="152"/>
    </location>
</feature>
<dbReference type="PROSITE" id="PS50104">
    <property type="entry name" value="TIR"/>
    <property type="match status" value="1"/>
</dbReference>
<dbReference type="RefSeq" id="WP_272104534.1">
    <property type="nucleotide sequence ID" value="NZ_JAQNDK010000007.1"/>
</dbReference>
<protein>
    <submittedName>
        <fullName evidence="4">TIR domain-containing protein</fullName>
    </submittedName>
</protein>
<reference evidence="4 5" key="1">
    <citation type="submission" date="2023-01" db="EMBL/GenBank/DDBJ databases">
        <title>Minimal conservation of predation-associated metabolite biosynthetic gene clusters underscores biosynthetic potential of Myxococcota including descriptions for ten novel species: Archangium lansinium sp. nov., Myxococcus landrumus sp. nov., Nannocystis bai.</title>
        <authorList>
            <person name="Ahearne A."/>
            <person name="Stevens C."/>
            <person name="Dowd S."/>
        </authorList>
    </citation>
    <scope>NUCLEOTIDE SEQUENCE [LARGE SCALE GENOMIC DNA]</scope>
    <source>
        <strain evidence="4 5">WIWO2</strain>
    </source>
</reference>
<dbReference type="Gene3D" id="1.25.40.10">
    <property type="entry name" value="Tetratricopeptide repeat domain"/>
    <property type="match status" value="2"/>
</dbReference>
<dbReference type="SMART" id="SM00028">
    <property type="entry name" value="TPR"/>
    <property type="match status" value="3"/>
</dbReference>
<dbReference type="InterPro" id="IPR000157">
    <property type="entry name" value="TIR_dom"/>
</dbReference>
<name>A0ABT5CHS4_9BACT</name>
<evidence type="ECO:0000259" key="3">
    <source>
        <dbReference type="PROSITE" id="PS50104"/>
    </source>
</evidence>
<dbReference type="EMBL" id="JAQNDK010000007">
    <property type="protein sequence ID" value="MDC0685947.1"/>
    <property type="molecule type" value="Genomic_DNA"/>
</dbReference>
<dbReference type="SMART" id="SM00255">
    <property type="entry name" value="TIR"/>
    <property type="match status" value="1"/>
</dbReference>
<dbReference type="PANTHER" id="PTHR44858:SF1">
    <property type="entry name" value="UDP-N-ACETYLGLUCOSAMINE--PEPTIDE N-ACETYLGLUCOSAMINYLTRANSFERASE SPINDLY-RELATED"/>
    <property type="match status" value="1"/>
</dbReference>
<dbReference type="SUPFAM" id="SSF52200">
    <property type="entry name" value="Toll/Interleukin receptor TIR domain"/>
    <property type="match status" value="1"/>
</dbReference>
<dbReference type="PANTHER" id="PTHR44858">
    <property type="entry name" value="TETRATRICOPEPTIDE REPEAT PROTEIN 6"/>
    <property type="match status" value="1"/>
</dbReference>
<sequence length="799" mass="87603">MTRSDGRPVRVLISFSPADRALEEQLVRHLHVLVRFAGIDLWTADRVGAGEDWREAFDAALERADVALLLMSADFLASDLVQDVEMPKLLRRREEGGLKVIPVLLRSCLWHAHPWLGGLSPLPGGDRAIASLQEDDRDRALMGIAAEVARCSGALSSPGPLDDVLATGRDAALPRAADNEILVLVAQFASATPDRIHVEERISRALSRAKERLPGVPFRIERLRDVTIGDGDEAGAARILARCNARLLIWGHYDAIGFAPRLLVDPAAVLESAVPVFDEVLRDDADASFRRYILRGLGDDLRTWALLVIGELLYWGRRFDDAMTAIDLALADWDARPDEPDAELQARVARGLFYKGVVAGTQRGDVAAAAACFRRALELRPAAYVAAYNLGDALYNLGDHEGAIRAYTTVMDTGGAHYPSLVGRGHARYELGRFREAVEDYTAALGLMTSADVLLARSRAFQKLGQARFALGDYALAKEVDPLASLAWDYLDASLFPSLGKSERADAHFAPFGDGSPAEVTFFSDPARRFLGRPAPPLGTRGKLVDPAVDAVAGALSDLYRSTGIFKEGTPTYVENGRMSAGHDFLRAFAGGLPDPEGVLRTVVTLVRFGVRRPLSALVELPDVRARLAPRLSAALDVLLTRDAAYLHAMAITGCDPVDWIGDEARHVPLCEAVAERIRALEGDTHDYTVKTRLRDKTIMDVLFGLGPPDGGFSSMSFKRDDAANLGVSYRQSRGERVQRTWHERDVDRIARGRARRQMARIGDDAAFWRRVDDLLGFLVENAILPARVRQRIAEAWHN</sequence>